<dbReference type="EMBL" id="CP090174">
    <property type="protein sequence ID" value="UJO24690.1"/>
    <property type="molecule type" value="Genomic_DNA"/>
</dbReference>
<protein>
    <submittedName>
        <fullName evidence="1">Mannan endo-1,6-alpha-mannosidase DFG5</fullName>
    </submittedName>
</protein>
<dbReference type="SUPFAM" id="SSF48208">
    <property type="entry name" value="Six-hairpin glycosidases"/>
    <property type="match status" value="1"/>
</dbReference>
<dbReference type="GeneID" id="71993538"/>
<dbReference type="KEGG" id="ffu:CLAFUR5_13660"/>
<dbReference type="RefSeq" id="XP_047769056.1">
    <property type="nucleotide sequence ID" value="XM_047912808.1"/>
</dbReference>
<proteinExistence type="predicted"/>
<dbReference type="InterPro" id="IPR005198">
    <property type="entry name" value="Glyco_hydro_76"/>
</dbReference>
<dbReference type="AlphaFoldDB" id="A0A9Q8PLF2"/>
<dbReference type="Gene3D" id="1.50.10.20">
    <property type="match status" value="1"/>
</dbReference>
<dbReference type="GO" id="GO:0005975">
    <property type="term" value="P:carbohydrate metabolic process"/>
    <property type="evidence" value="ECO:0007669"/>
    <property type="project" value="InterPro"/>
</dbReference>
<dbReference type="PANTHER" id="PTHR47791:SF1">
    <property type="entry name" value="ENDO MANNANASE, GH76 FAMILY (EUROFUNG)"/>
    <property type="match status" value="1"/>
</dbReference>
<dbReference type="Pfam" id="PF03663">
    <property type="entry name" value="Glyco_hydro_76"/>
    <property type="match status" value="1"/>
</dbReference>
<reference evidence="1" key="1">
    <citation type="submission" date="2021-12" db="EMBL/GenBank/DDBJ databases">
        <authorList>
            <person name="Zaccaron A."/>
            <person name="Stergiopoulos I."/>
        </authorList>
    </citation>
    <scope>NUCLEOTIDE SEQUENCE</scope>
    <source>
        <strain evidence="1">Race5_Kim</strain>
    </source>
</reference>
<evidence type="ECO:0000313" key="2">
    <source>
        <dbReference type="Proteomes" id="UP000756132"/>
    </source>
</evidence>
<dbReference type="InterPro" id="IPR008928">
    <property type="entry name" value="6-hairpin_glycosidase_sf"/>
</dbReference>
<gene>
    <name evidence="1" type="ORF">CLAFUR5_13660</name>
</gene>
<accession>A0A9Q8PLF2</accession>
<dbReference type="Proteomes" id="UP000756132">
    <property type="component" value="Chromosome 12"/>
</dbReference>
<dbReference type="OrthoDB" id="9984024at2759"/>
<sequence length="391" mass="42746">MLLSYTPDGTSLWPLATHDHSLPAMYPRTSPSNLLITAILLGLSVCSPTKRDVTISNAQSAYEVLQQWYDESAGTWKTTGWWGSASCTDVIGRLAALDGSKKDEITSVLSNTFTKANGGHFLNSYYDDNGWWALAWIQAYDLTRDSKYLDMAETVYDDMYKVFGKTSCSQNSGGVGGIWWDRMQTYVNAIPNGLFLSLAAHLATRVEGDRKDGYVDTAKKQWNWFKNTAMFNDRGTINDGLINGCQSNEEYQETVWSYNQGVAVGGLAELATATGDPSYITSARGIADAAIAELAPNGILVDICEHNSSCNGDQTQFKGVFVRNLIKLQKASPQPLAKYADFLHSNANSIWSKNRNEAGQLSLQWGGPFMNPANASTHSSALDCLVASLST</sequence>
<name>A0A9Q8PLF2_PASFU</name>
<evidence type="ECO:0000313" key="1">
    <source>
        <dbReference type="EMBL" id="UJO24690.1"/>
    </source>
</evidence>
<dbReference type="InterPro" id="IPR053169">
    <property type="entry name" value="MUG_Protein"/>
</dbReference>
<reference evidence="1" key="2">
    <citation type="journal article" date="2022" name="Microb. Genom.">
        <title>A chromosome-scale genome assembly of the tomato pathogen Cladosporium fulvum reveals a compartmentalized genome architecture and the presence of a dispensable chromosome.</title>
        <authorList>
            <person name="Zaccaron A.Z."/>
            <person name="Chen L.H."/>
            <person name="Samaras A."/>
            <person name="Stergiopoulos I."/>
        </authorList>
    </citation>
    <scope>NUCLEOTIDE SEQUENCE</scope>
    <source>
        <strain evidence="1">Race5_Kim</strain>
    </source>
</reference>
<organism evidence="1 2">
    <name type="scientific">Passalora fulva</name>
    <name type="common">Tomato leaf mold</name>
    <name type="synonym">Cladosporium fulvum</name>
    <dbReference type="NCBI Taxonomy" id="5499"/>
    <lineage>
        <taxon>Eukaryota</taxon>
        <taxon>Fungi</taxon>
        <taxon>Dikarya</taxon>
        <taxon>Ascomycota</taxon>
        <taxon>Pezizomycotina</taxon>
        <taxon>Dothideomycetes</taxon>
        <taxon>Dothideomycetidae</taxon>
        <taxon>Mycosphaerellales</taxon>
        <taxon>Mycosphaerellaceae</taxon>
        <taxon>Fulvia</taxon>
    </lineage>
</organism>
<dbReference type="PANTHER" id="PTHR47791">
    <property type="entry name" value="MEIOTICALLY UP-REGULATED GENE 191 PROTEIN"/>
    <property type="match status" value="1"/>
</dbReference>
<keyword evidence="2" id="KW-1185">Reference proteome</keyword>